<accession>A0A2S5GIS0</accession>
<reference evidence="2 3" key="1">
    <citation type="submission" date="2018-02" db="EMBL/GenBank/DDBJ databases">
        <title>Draft Genome of Achromobacter spanius stain 6.</title>
        <authorList>
            <person name="Gunasekera T.S."/>
            <person name="Radwan O."/>
            <person name="Ruiz O.N."/>
        </authorList>
    </citation>
    <scope>NUCLEOTIDE SEQUENCE [LARGE SCALE GENOMIC DNA]</scope>
    <source>
        <strain evidence="2 3">6</strain>
    </source>
</reference>
<evidence type="ECO:0000313" key="3">
    <source>
        <dbReference type="Proteomes" id="UP000239990"/>
    </source>
</evidence>
<evidence type="ECO:0000313" key="2">
    <source>
        <dbReference type="EMBL" id="PPA72836.1"/>
    </source>
</evidence>
<dbReference type="EMBL" id="PREU01000019">
    <property type="protein sequence ID" value="PPA72836.1"/>
    <property type="molecule type" value="Genomic_DNA"/>
</dbReference>
<comment type="caution">
    <text evidence="2">The sequence shown here is derived from an EMBL/GenBank/DDBJ whole genome shotgun (WGS) entry which is preliminary data.</text>
</comment>
<organism evidence="2 3">
    <name type="scientific">Achromobacter spanius</name>
    <dbReference type="NCBI Taxonomy" id="217203"/>
    <lineage>
        <taxon>Bacteria</taxon>
        <taxon>Pseudomonadati</taxon>
        <taxon>Pseudomonadota</taxon>
        <taxon>Betaproteobacteria</taxon>
        <taxon>Burkholderiales</taxon>
        <taxon>Alcaligenaceae</taxon>
        <taxon>Achromobacter</taxon>
    </lineage>
</organism>
<protein>
    <submittedName>
        <fullName evidence="2">Uncharacterized protein</fullName>
    </submittedName>
</protein>
<proteinExistence type="predicted"/>
<sequence length="242" mass="26529">MNQNNAAQPGQDPLFEAIDILTVAADELRHAHTLGDSFDDWTGEPEAKAEYDRTLRVVAALSKLRTEGVQAGDERAAFEAAWREVNSPLPMNTRRHDDGRYAIPDIEREWRLWQRRAALASAPVAGEAQPVAYMVGAELFNAHGPAMAYSKHVELPVVPLYSAPQASEAVRNALAELVRLQDAKDSQNHFPNPQRSKESAEYRRLWPDAMEAARAALSAQSSGNSGELAAQKHPRTDGGGRG</sequence>
<name>A0A2S5GIS0_9BURK</name>
<feature type="region of interest" description="Disordered" evidence="1">
    <location>
        <begin position="184"/>
        <end position="242"/>
    </location>
</feature>
<dbReference type="AlphaFoldDB" id="A0A2S5GIS0"/>
<dbReference type="Proteomes" id="UP000239990">
    <property type="component" value="Unassembled WGS sequence"/>
</dbReference>
<feature type="compositionally biased region" description="Basic and acidic residues" evidence="1">
    <location>
        <begin position="195"/>
        <end position="206"/>
    </location>
</feature>
<evidence type="ECO:0000256" key="1">
    <source>
        <dbReference type="SAM" id="MobiDB-lite"/>
    </source>
</evidence>
<gene>
    <name evidence="2" type="ORF">C4E15_28135</name>
</gene>
<dbReference type="RefSeq" id="WP_104145700.1">
    <property type="nucleotide sequence ID" value="NZ_PREU01000019.1"/>
</dbReference>